<sequence length="353" mass="39169">MEQGQTGPSGCVRPYKRKSGDFVRCGSRVRSTCPSCAELYRGDWAAIGRSGVFDGRAERYRFYLLTLTAPSFGRVHRVPRSKGSRPKRCGCGALHELRDAGLRGVPLDPATYDYAGQVAWNRDASVLWDRSRRRIRDRWESVEFFLVREWQDRGVLHLHVLVRIDRSEAPDPRVLCQAARTAEAVSRVDGGVVGWGPQADAKAFRADGGGAKTIWYLSKALNYVMKDTAWAAMGGRGSNLAWAHLAALARAARGMRCCRECVPEECASRVHDRYGSRSHVVSASRRTRNRIGWSFTGLTRGLQRQLRAAWAEARAQAAPAAERAPAHGPQEGARLARVVLLRRIHVARAAVLP</sequence>
<dbReference type="RefSeq" id="WP_386672350.1">
    <property type="nucleotide sequence ID" value="NZ_JBHLTG010000005.1"/>
</dbReference>
<evidence type="ECO:0000313" key="2">
    <source>
        <dbReference type="Proteomes" id="UP001589896"/>
    </source>
</evidence>
<gene>
    <name evidence="1" type="ORF">ACFFGH_22075</name>
</gene>
<dbReference type="InterPro" id="IPR046828">
    <property type="entry name" value="RepSA"/>
</dbReference>
<dbReference type="Proteomes" id="UP001589896">
    <property type="component" value="Unassembled WGS sequence"/>
</dbReference>
<proteinExistence type="predicted"/>
<reference evidence="1 2" key="1">
    <citation type="submission" date="2024-09" db="EMBL/GenBank/DDBJ databases">
        <authorList>
            <person name="Sun Q."/>
            <person name="Mori K."/>
        </authorList>
    </citation>
    <scope>NUCLEOTIDE SEQUENCE [LARGE SCALE GENOMIC DNA]</scope>
    <source>
        <strain evidence="1 2">KCTC 23076</strain>
    </source>
</reference>
<dbReference type="EMBL" id="JBHLTG010000005">
    <property type="protein sequence ID" value="MFC0680530.1"/>
    <property type="molecule type" value="Genomic_DNA"/>
</dbReference>
<evidence type="ECO:0000313" key="1">
    <source>
        <dbReference type="EMBL" id="MFC0680530.1"/>
    </source>
</evidence>
<organism evidence="1 2">
    <name type="scientific">Lysobacter korlensis</name>
    <dbReference type="NCBI Taxonomy" id="553636"/>
    <lineage>
        <taxon>Bacteria</taxon>
        <taxon>Pseudomonadati</taxon>
        <taxon>Pseudomonadota</taxon>
        <taxon>Gammaproteobacteria</taxon>
        <taxon>Lysobacterales</taxon>
        <taxon>Lysobacteraceae</taxon>
        <taxon>Lysobacter</taxon>
    </lineage>
</organism>
<keyword evidence="2" id="KW-1185">Reference proteome</keyword>
<protein>
    <submittedName>
        <fullName evidence="1">Replication initiator</fullName>
    </submittedName>
</protein>
<comment type="caution">
    <text evidence="1">The sequence shown here is derived from an EMBL/GenBank/DDBJ whole genome shotgun (WGS) entry which is preliminary data.</text>
</comment>
<name>A0ABV6RU82_9GAMM</name>
<dbReference type="Pfam" id="PF20199">
    <property type="entry name" value="RepSA"/>
    <property type="match status" value="1"/>
</dbReference>
<accession>A0ABV6RU82</accession>